<protein>
    <submittedName>
        <fullName evidence="4">Glutathione S-transferase</fullName>
        <ecNumber evidence="4">2.5.1.18</ecNumber>
    </submittedName>
</protein>
<dbReference type="InterPro" id="IPR010987">
    <property type="entry name" value="Glutathione-S-Trfase_C-like"/>
</dbReference>
<feature type="domain" description="GST N-terminal" evidence="2">
    <location>
        <begin position="1"/>
        <end position="80"/>
    </location>
</feature>
<evidence type="ECO:0000259" key="3">
    <source>
        <dbReference type="PROSITE" id="PS50405"/>
    </source>
</evidence>
<dbReference type="InterPro" id="IPR036282">
    <property type="entry name" value="Glutathione-S-Trfase_C_sf"/>
</dbReference>
<reference evidence="4" key="1">
    <citation type="submission" date="2018-06" db="EMBL/GenBank/DDBJ databases">
        <authorList>
            <person name="Zhirakovskaya E."/>
        </authorList>
    </citation>
    <scope>NUCLEOTIDE SEQUENCE</scope>
</reference>
<dbReference type="PANTHER" id="PTHR43969:SF7">
    <property type="entry name" value="GST-CONTAINING FLYWCH ZINC-FINGER PROTEIN"/>
    <property type="match status" value="1"/>
</dbReference>
<dbReference type="InterPro" id="IPR004045">
    <property type="entry name" value="Glutathione_S-Trfase_N"/>
</dbReference>
<dbReference type="GO" id="GO:0006749">
    <property type="term" value="P:glutathione metabolic process"/>
    <property type="evidence" value="ECO:0007669"/>
    <property type="project" value="TreeGrafter"/>
</dbReference>
<dbReference type="Pfam" id="PF13417">
    <property type="entry name" value="GST_N_3"/>
    <property type="match status" value="1"/>
</dbReference>
<dbReference type="PROSITE" id="PS50405">
    <property type="entry name" value="GST_CTER"/>
    <property type="match status" value="1"/>
</dbReference>
<evidence type="ECO:0000259" key="2">
    <source>
        <dbReference type="PROSITE" id="PS50404"/>
    </source>
</evidence>
<organism evidence="4">
    <name type="scientific">hydrothermal vent metagenome</name>
    <dbReference type="NCBI Taxonomy" id="652676"/>
    <lineage>
        <taxon>unclassified sequences</taxon>
        <taxon>metagenomes</taxon>
        <taxon>ecological metagenomes</taxon>
    </lineage>
</organism>
<dbReference type="PROSITE" id="PS50404">
    <property type="entry name" value="GST_NTER"/>
    <property type="match status" value="1"/>
</dbReference>
<dbReference type="Gene3D" id="3.40.30.10">
    <property type="entry name" value="Glutaredoxin"/>
    <property type="match status" value="1"/>
</dbReference>
<keyword evidence="1 4" id="KW-0808">Transferase</keyword>
<dbReference type="SFLD" id="SFLDS00019">
    <property type="entry name" value="Glutathione_Transferase_(cytos"/>
    <property type="match status" value="1"/>
</dbReference>
<dbReference type="SUPFAM" id="SSF47616">
    <property type="entry name" value="GST C-terminal domain-like"/>
    <property type="match status" value="1"/>
</dbReference>
<dbReference type="EC" id="2.5.1.18" evidence="4"/>
<dbReference type="Gene3D" id="1.20.1050.10">
    <property type="match status" value="1"/>
</dbReference>
<dbReference type="InterPro" id="IPR040079">
    <property type="entry name" value="Glutathione_S-Trfase"/>
</dbReference>
<dbReference type="EMBL" id="UOFN01000033">
    <property type="protein sequence ID" value="VAW74298.1"/>
    <property type="molecule type" value="Genomic_DNA"/>
</dbReference>
<gene>
    <name evidence="4" type="ORF">MNBD_GAMMA15-2595</name>
</gene>
<sequence>MKLYVVAGSGNCRKVQATINKLNITADLEYRDLIEGELGKPDFISMNPNGRVPVLVDGDYTLWESNAIMQYLADTVPDNTLYSQNPQTRADINRWQCWELAHFNNALGMIVSETVFKPQFFQIEPDQAIIGSATESLDAFTRILEDHLVDRDYVVGNNITLADYSIINIEGFKDMIPFDWSRYPRVSAYFERLRADPHWASTAPESAEVIGRRPNAA</sequence>
<dbReference type="InterPro" id="IPR004046">
    <property type="entry name" value="GST_C"/>
</dbReference>
<dbReference type="Pfam" id="PF00043">
    <property type="entry name" value="GST_C"/>
    <property type="match status" value="1"/>
</dbReference>
<dbReference type="AlphaFoldDB" id="A0A3B0Y0X9"/>
<accession>A0A3B0Y0X9</accession>
<feature type="domain" description="GST C-terminal" evidence="3">
    <location>
        <begin position="85"/>
        <end position="217"/>
    </location>
</feature>
<proteinExistence type="predicted"/>
<dbReference type="PANTHER" id="PTHR43969">
    <property type="entry name" value="GLUTATHIONE S TRANSFERASE D10, ISOFORM A-RELATED"/>
    <property type="match status" value="1"/>
</dbReference>
<dbReference type="InterPro" id="IPR036249">
    <property type="entry name" value="Thioredoxin-like_sf"/>
</dbReference>
<dbReference type="SFLD" id="SFLDG01150">
    <property type="entry name" value="Main.1:_Beta-like"/>
    <property type="match status" value="1"/>
</dbReference>
<evidence type="ECO:0000256" key="1">
    <source>
        <dbReference type="ARBA" id="ARBA00022679"/>
    </source>
</evidence>
<dbReference type="SUPFAM" id="SSF52833">
    <property type="entry name" value="Thioredoxin-like"/>
    <property type="match status" value="1"/>
</dbReference>
<dbReference type="SFLD" id="SFLDG00358">
    <property type="entry name" value="Main_(cytGST)"/>
    <property type="match status" value="1"/>
</dbReference>
<dbReference type="GO" id="GO:0004364">
    <property type="term" value="F:glutathione transferase activity"/>
    <property type="evidence" value="ECO:0007669"/>
    <property type="project" value="UniProtKB-EC"/>
</dbReference>
<evidence type="ECO:0000313" key="4">
    <source>
        <dbReference type="EMBL" id="VAW74298.1"/>
    </source>
</evidence>
<name>A0A3B0Y0X9_9ZZZZ</name>
<dbReference type="FunFam" id="3.40.30.10:FF:000039">
    <property type="entry name" value="Glutathione S-transferase domain"/>
    <property type="match status" value="1"/>
</dbReference>